<dbReference type="EMBL" id="JADKYU010000203">
    <property type="protein sequence ID" value="MBF4983474.1"/>
    <property type="molecule type" value="Genomic_DNA"/>
</dbReference>
<comment type="caution">
    <text evidence="1">The sequence shown here is derived from an EMBL/GenBank/DDBJ whole genome shotgun (WGS) entry which is preliminary data.</text>
</comment>
<keyword evidence="2" id="KW-1185">Reference proteome</keyword>
<accession>A0ABS0A2B9</accession>
<reference evidence="1 2" key="1">
    <citation type="submission" date="2020-11" db="EMBL/GenBank/DDBJ databases">
        <title>P. mediterranea TC4 genome.</title>
        <authorList>
            <person name="Molmeret M."/>
        </authorList>
    </citation>
    <scope>NUCLEOTIDE SEQUENCE [LARGE SCALE GENOMIC DNA]</scope>
    <source>
        <strain evidence="1 2">TC4</strain>
    </source>
</reference>
<name>A0ABS0A2B9_9FLAO</name>
<protein>
    <submittedName>
        <fullName evidence="1">Uncharacterized protein</fullName>
    </submittedName>
</protein>
<evidence type="ECO:0000313" key="2">
    <source>
        <dbReference type="Proteomes" id="UP001194729"/>
    </source>
</evidence>
<organism evidence="1 2">
    <name type="scientific">Nonlabens mediterrranea</name>
    <dbReference type="NCBI Taxonomy" id="1419947"/>
    <lineage>
        <taxon>Bacteria</taxon>
        <taxon>Pseudomonadati</taxon>
        <taxon>Bacteroidota</taxon>
        <taxon>Flavobacteriia</taxon>
        <taxon>Flavobacteriales</taxon>
        <taxon>Flavobacteriaceae</taxon>
        <taxon>Nonlabens</taxon>
    </lineage>
</organism>
<proteinExistence type="predicted"/>
<dbReference type="Proteomes" id="UP001194729">
    <property type="component" value="Unassembled WGS sequence"/>
</dbReference>
<evidence type="ECO:0000313" key="1">
    <source>
        <dbReference type="EMBL" id="MBF4983474.1"/>
    </source>
</evidence>
<sequence>MNSLQPLIIDGPDQSDVELETEEITTYIVEAAVYDINKTTEDKPIATTTVTASNVESLDQIKDRLLKEIKKLFKNN</sequence>
<gene>
    <name evidence="1" type="ORF">FNJ87_03700</name>
</gene>